<protein>
    <submittedName>
        <fullName evidence="1">2-phosphoxylose phosphatase 1</fullName>
    </submittedName>
</protein>
<evidence type="ECO:0000313" key="2">
    <source>
        <dbReference type="Proteomes" id="UP001165960"/>
    </source>
</evidence>
<evidence type="ECO:0000313" key="1">
    <source>
        <dbReference type="EMBL" id="KAJ9074617.1"/>
    </source>
</evidence>
<sequence>MKFIAAALTVHATIDLPFTPEDWTNAHEYCQPTYPSLDTYRPLQGYELVSVQLVTRHGDRAPANALPSHDTWDCRESVILGETIFEVTPKTGQNSYCKGTNPLPRDICKRGQLTSKGQKQMETLGIRLSQVYKGFVTSKDDLTIRSTDSDRCIESAMALAKGFLPNEPTIEITTRPMEKDNMVYYGHVCPKQARLTKELGQSHKVHAPQLWFAHLHPEIPIPTIAGPEYAIHIMTDLPRCRYCHGKPPRNNTSMDNVIAALNAQNRVMMFDLATKTLHRLRVGNFLLEIKHNILLQKKFHYFSGHDLTVSALLSALGIRKTRVPSYSANLLIEVWAPKALPTPAIAEHRLRFIYNGIPIDVPWTTLGEFFTHLESNLDLIGGFEPHQSPSTFNYTLECQLD</sequence>
<dbReference type="Proteomes" id="UP001165960">
    <property type="component" value="Unassembled WGS sequence"/>
</dbReference>
<gene>
    <name evidence="1" type="primary">PXYLP1_3</name>
    <name evidence="1" type="ORF">DSO57_1004419</name>
</gene>
<accession>A0ACC2TJ59</accession>
<dbReference type="EMBL" id="QTSX02002851">
    <property type="protein sequence ID" value="KAJ9074617.1"/>
    <property type="molecule type" value="Genomic_DNA"/>
</dbReference>
<organism evidence="1 2">
    <name type="scientific">Entomophthora muscae</name>
    <dbReference type="NCBI Taxonomy" id="34485"/>
    <lineage>
        <taxon>Eukaryota</taxon>
        <taxon>Fungi</taxon>
        <taxon>Fungi incertae sedis</taxon>
        <taxon>Zoopagomycota</taxon>
        <taxon>Entomophthoromycotina</taxon>
        <taxon>Entomophthoromycetes</taxon>
        <taxon>Entomophthorales</taxon>
        <taxon>Entomophthoraceae</taxon>
        <taxon>Entomophthora</taxon>
    </lineage>
</organism>
<name>A0ACC2TJ59_9FUNG</name>
<comment type="caution">
    <text evidence="1">The sequence shown here is derived from an EMBL/GenBank/DDBJ whole genome shotgun (WGS) entry which is preliminary data.</text>
</comment>
<reference evidence="1" key="1">
    <citation type="submission" date="2022-04" db="EMBL/GenBank/DDBJ databases">
        <title>Genome of the entomopathogenic fungus Entomophthora muscae.</title>
        <authorList>
            <person name="Elya C."/>
            <person name="Lovett B.R."/>
            <person name="Lee E."/>
            <person name="Macias A.M."/>
            <person name="Hajek A.E."/>
            <person name="De Bivort B.L."/>
            <person name="Kasson M.T."/>
            <person name="De Fine Licht H.H."/>
            <person name="Stajich J.E."/>
        </authorList>
    </citation>
    <scope>NUCLEOTIDE SEQUENCE</scope>
    <source>
        <strain evidence="1">Berkeley</strain>
    </source>
</reference>
<proteinExistence type="predicted"/>
<keyword evidence="2" id="KW-1185">Reference proteome</keyword>